<dbReference type="PANTHER" id="PTHR35114:SF1">
    <property type="entry name" value="CYTOCHROME OXIDASE COMPLEX ASSEMBLY PROTEIN"/>
    <property type="match status" value="1"/>
</dbReference>
<sequence length="169" mass="18442">MLRSLWSLDKFFRVGAGLATCYFLLDATEEVSLWLTCREKVKTATNSNLDLIREIGEPILPGRYWDSSLRTTHRGNLLHCTIPVRGDKGASDVQIKLVKSKGTGSLLGDTGYWVLPGENLLYNVIGPGEWKVLVHYAVIGAAGGLPKHFNLEEGPVREDGLGEGSSSGE</sequence>
<organism evidence="1 2">
    <name type="scientific">Chloropicon roscoffensis</name>
    <dbReference type="NCBI Taxonomy" id="1461544"/>
    <lineage>
        <taxon>Eukaryota</taxon>
        <taxon>Viridiplantae</taxon>
        <taxon>Chlorophyta</taxon>
        <taxon>Chloropicophyceae</taxon>
        <taxon>Chloropicales</taxon>
        <taxon>Chloropicaceae</taxon>
        <taxon>Chloropicon</taxon>
    </lineage>
</organism>
<evidence type="ECO:0000313" key="2">
    <source>
        <dbReference type="Proteomes" id="UP001472866"/>
    </source>
</evidence>
<keyword evidence="2" id="KW-1185">Reference proteome</keyword>
<proteinExistence type="predicted"/>
<evidence type="ECO:0000313" key="1">
    <source>
        <dbReference type="EMBL" id="WZN62708.1"/>
    </source>
</evidence>
<protein>
    <submittedName>
        <fullName evidence="1">Uncharacterized protein</fullName>
    </submittedName>
</protein>
<dbReference type="AlphaFoldDB" id="A0AAX4P987"/>
<dbReference type="EMBL" id="CP151506">
    <property type="protein sequence ID" value="WZN62708.1"/>
    <property type="molecule type" value="Genomic_DNA"/>
</dbReference>
<dbReference type="Proteomes" id="UP001472866">
    <property type="component" value="Chromosome 06"/>
</dbReference>
<gene>
    <name evidence="1" type="ORF">HKI87_06g42500</name>
</gene>
<reference evidence="1 2" key="1">
    <citation type="submission" date="2024-03" db="EMBL/GenBank/DDBJ databases">
        <title>Complete genome sequence of the green alga Chloropicon roscoffensis RCC1871.</title>
        <authorList>
            <person name="Lemieux C."/>
            <person name="Pombert J.-F."/>
            <person name="Otis C."/>
            <person name="Turmel M."/>
        </authorList>
    </citation>
    <scope>NUCLEOTIDE SEQUENCE [LARGE SCALE GENOMIC DNA]</scope>
    <source>
        <strain evidence="1 2">RCC1871</strain>
    </source>
</reference>
<dbReference type="PANTHER" id="PTHR35114">
    <property type="entry name" value="CYTOCHROME OXIDASE COMPLEX ASSEMBLY PROTEIN"/>
    <property type="match status" value="1"/>
</dbReference>
<name>A0AAX4P987_9CHLO</name>
<accession>A0AAX4P987</accession>